<dbReference type="InterPro" id="IPR004360">
    <property type="entry name" value="Glyas_Fos-R_dOase_dom"/>
</dbReference>
<dbReference type="EMBL" id="JAAGWK010000011">
    <property type="protein sequence ID" value="NEL54335.1"/>
    <property type="molecule type" value="Genomic_DNA"/>
</dbReference>
<evidence type="ECO:0000256" key="1">
    <source>
        <dbReference type="ARBA" id="ARBA00011051"/>
    </source>
</evidence>
<reference evidence="5 6" key="1">
    <citation type="submission" date="2020-02" db="EMBL/GenBank/DDBJ databases">
        <title>The whole genome sequence of CPCC 205119.</title>
        <authorList>
            <person name="Jiang Z."/>
        </authorList>
    </citation>
    <scope>NUCLEOTIDE SEQUENCE [LARGE SCALE GENOMIC DNA]</scope>
    <source>
        <strain evidence="5 6">CPCC 205119</strain>
    </source>
</reference>
<dbReference type="Gene3D" id="3.10.180.10">
    <property type="entry name" value="2,3-Dihydroxybiphenyl 1,2-Dioxygenase, domain 1"/>
    <property type="match status" value="1"/>
</dbReference>
<sequence length="126" mass="13887">MSLLSAVPALPAADIKRAVQHYVDKFGFEARYVDDDYGVVGRDRVEIHLWPANKPDTAGAEPFIAGTASCRIEVEDVEGLYSELRAKEVIHENGALDDGPWGREFTTLDADCNAVTFYQSERQGPS</sequence>
<keyword evidence="6" id="KW-1185">Reference proteome</keyword>
<accession>A0A7K3WCY5</accession>
<dbReference type="GO" id="GO:0046677">
    <property type="term" value="P:response to antibiotic"/>
    <property type="evidence" value="ECO:0007669"/>
    <property type="project" value="UniProtKB-KW"/>
</dbReference>
<dbReference type="PROSITE" id="PS51819">
    <property type="entry name" value="VOC"/>
    <property type="match status" value="1"/>
</dbReference>
<evidence type="ECO:0000256" key="2">
    <source>
        <dbReference type="ARBA" id="ARBA00021572"/>
    </source>
</evidence>
<gene>
    <name evidence="5" type="ORF">G1H19_10015</name>
</gene>
<evidence type="ECO:0000259" key="4">
    <source>
        <dbReference type="PROSITE" id="PS51819"/>
    </source>
</evidence>
<dbReference type="InterPro" id="IPR037523">
    <property type="entry name" value="VOC_core"/>
</dbReference>
<dbReference type="InterPro" id="IPR029068">
    <property type="entry name" value="Glyas_Bleomycin-R_OHBP_Dase"/>
</dbReference>
<dbReference type="InterPro" id="IPR000335">
    <property type="entry name" value="Bleomycin-R"/>
</dbReference>
<evidence type="ECO:0000313" key="5">
    <source>
        <dbReference type="EMBL" id="NEL54335.1"/>
    </source>
</evidence>
<organism evidence="5 6">
    <name type="scientific">Goekera deserti</name>
    <dbReference type="NCBI Taxonomy" id="2497753"/>
    <lineage>
        <taxon>Bacteria</taxon>
        <taxon>Bacillati</taxon>
        <taxon>Actinomycetota</taxon>
        <taxon>Actinomycetes</taxon>
        <taxon>Geodermatophilales</taxon>
        <taxon>Geodermatophilaceae</taxon>
        <taxon>Goekera</taxon>
    </lineage>
</organism>
<keyword evidence="3" id="KW-0046">Antibiotic resistance</keyword>
<protein>
    <recommendedName>
        <fullName evidence="2">Bleomycin resistance protein</fullName>
    </recommendedName>
</protein>
<proteinExistence type="inferred from homology"/>
<dbReference type="PRINTS" id="PR00311">
    <property type="entry name" value="BLEOMYCINRST"/>
</dbReference>
<dbReference type="Proteomes" id="UP000470470">
    <property type="component" value="Unassembled WGS sequence"/>
</dbReference>
<evidence type="ECO:0000313" key="6">
    <source>
        <dbReference type="Proteomes" id="UP000470470"/>
    </source>
</evidence>
<name>A0A7K3WCY5_9ACTN</name>
<comment type="caution">
    <text evidence="5">The sequence shown here is derived from an EMBL/GenBank/DDBJ whole genome shotgun (WGS) entry which is preliminary data.</text>
</comment>
<feature type="domain" description="VOC" evidence="4">
    <location>
        <begin position="2"/>
        <end position="120"/>
    </location>
</feature>
<dbReference type="SUPFAM" id="SSF54593">
    <property type="entry name" value="Glyoxalase/Bleomycin resistance protein/Dihydroxybiphenyl dioxygenase"/>
    <property type="match status" value="1"/>
</dbReference>
<dbReference type="AlphaFoldDB" id="A0A7K3WCY5"/>
<evidence type="ECO:0000256" key="3">
    <source>
        <dbReference type="ARBA" id="ARBA00023251"/>
    </source>
</evidence>
<dbReference type="RefSeq" id="WP_152727628.1">
    <property type="nucleotide sequence ID" value="NZ_JAABOZ010000001.1"/>
</dbReference>
<dbReference type="Pfam" id="PF00903">
    <property type="entry name" value="Glyoxalase"/>
    <property type="match status" value="1"/>
</dbReference>
<comment type="similarity">
    <text evidence="1">Belongs to the bleomycin resistance protein family.</text>
</comment>